<dbReference type="InterPro" id="IPR028208">
    <property type="entry name" value="Effector_pro_NleD-like"/>
</dbReference>
<feature type="region of interest" description="Disordered" evidence="4">
    <location>
        <begin position="1"/>
        <end position="38"/>
    </location>
</feature>
<keyword evidence="2" id="KW-0964">Secreted</keyword>
<sequence>MDSIAPQSAPSATVPSATADKPPSPENNPIRPRTQMLVDDGNLKATEESVEYHGDPKKPVLIGRTLTLETGDKSDTVHISQASNGRLHVKINDREYTFNGENRSANTSPSEGKLPPLLLHIKSGAGNDNITVDPDVTVAMNIEAGDGDDTVQAGGGNTNVFGGRGNDHIRLGNGVSYAEGNDGDDTIIGGTGHTVMYGNKGNDRLYAGAGPASKNSHLDGGEGDDLMYAGDGHTVMNGGDGNDHMIAHADSTIYTGKGSDIVWGNLTKARIYAENGDRLSGAEQSTITRVESNDAGKKAFKIVGSDAFKQRVEDDLALLRASPVGRQMLEEMDNVAERNGAPVTIEETEGGGTSYLFNSSELQKLSEQERNKIPLDDPRKGGIKDGVPGARADLGHIFYNRAMIFKHEEGNMTSPIVMLYHEMAHSWNGANGTFLPGFTDPTPDNPERPGAPRAELQAMGLHTNATPYDFDNDPTTPPTTTNPSPHHENAIRKEMGIKPRTKYP</sequence>
<dbReference type="PANTHER" id="PTHR38340:SF1">
    <property type="entry name" value="S-LAYER PROTEIN"/>
    <property type="match status" value="1"/>
</dbReference>
<dbReference type="InterPro" id="IPR001343">
    <property type="entry name" value="Hemolysn_Ca-bd"/>
</dbReference>
<dbReference type="PANTHER" id="PTHR38340">
    <property type="entry name" value="S-LAYER PROTEIN"/>
    <property type="match status" value="1"/>
</dbReference>
<evidence type="ECO:0000313" key="5">
    <source>
        <dbReference type="EMBL" id="WWA78136.1"/>
    </source>
</evidence>
<evidence type="ECO:0000256" key="3">
    <source>
        <dbReference type="ARBA" id="ARBA00022837"/>
    </source>
</evidence>
<keyword evidence="6" id="KW-1185">Reference proteome</keyword>
<dbReference type="InterPro" id="IPR050557">
    <property type="entry name" value="RTX_toxin/Mannuronan_C5-epim"/>
</dbReference>
<evidence type="ECO:0000256" key="2">
    <source>
        <dbReference type="ARBA" id="ARBA00022525"/>
    </source>
</evidence>
<reference evidence="5 6" key="1">
    <citation type="submission" date="2023-07" db="EMBL/GenBank/DDBJ databases">
        <title>Plant endophyte Pseudomonas khavaziana can be used to control wheat stem rot.</title>
        <authorList>
            <person name="Guo S."/>
            <person name="Shen X."/>
        </authorList>
    </citation>
    <scope>NUCLEOTIDE SEQUENCE [LARGE SCALE GENOMIC DNA]</scope>
    <source>
        <strain evidence="5 6">SR9</strain>
    </source>
</reference>
<dbReference type="Pfam" id="PF00353">
    <property type="entry name" value="HemolysinCabind"/>
    <property type="match status" value="3"/>
</dbReference>
<evidence type="ECO:0000256" key="4">
    <source>
        <dbReference type="SAM" id="MobiDB-lite"/>
    </source>
</evidence>
<evidence type="ECO:0000256" key="1">
    <source>
        <dbReference type="ARBA" id="ARBA00004613"/>
    </source>
</evidence>
<keyword evidence="3" id="KW-0106">Calcium</keyword>
<dbReference type="Gene3D" id="2.150.10.10">
    <property type="entry name" value="Serralysin-like metalloprotease, C-terminal"/>
    <property type="match status" value="2"/>
</dbReference>
<dbReference type="PRINTS" id="PR00313">
    <property type="entry name" value="CABNDNGRPT"/>
</dbReference>
<feature type="compositionally biased region" description="Basic and acidic residues" evidence="4">
    <location>
        <begin position="485"/>
        <end position="497"/>
    </location>
</feature>
<name>A0ABZ2DLI0_9PSED</name>
<comment type="subcellular location">
    <subcellularLocation>
        <location evidence="1">Secreted</location>
    </subcellularLocation>
</comment>
<dbReference type="Pfam" id="PF14891">
    <property type="entry name" value="Peptidase_M91"/>
    <property type="match status" value="1"/>
</dbReference>
<dbReference type="EMBL" id="CP129946">
    <property type="protein sequence ID" value="WWA78136.1"/>
    <property type="molecule type" value="Genomic_DNA"/>
</dbReference>
<evidence type="ECO:0000313" key="6">
    <source>
        <dbReference type="Proteomes" id="UP001347174"/>
    </source>
</evidence>
<feature type="compositionally biased region" description="Low complexity" evidence="4">
    <location>
        <begin position="1"/>
        <end position="19"/>
    </location>
</feature>
<dbReference type="SUPFAM" id="SSF51120">
    <property type="entry name" value="beta-Roll"/>
    <property type="match status" value="1"/>
</dbReference>
<organism evidence="5 6">
    <name type="scientific">Pseudomonas khavaziana</name>
    <dbReference type="NCBI Taxonomy" id="2842351"/>
    <lineage>
        <taxon>Bacteria</taxon>
        <taxon>Pseudomonadati</taxon>
        <taxon>Pseudomonadota</taxon>
        <taxon>Gammaproteobacteria</taxon>
        <taxon>Pseudomonadales</taxon>
        <taxon>Pseudomonadaceae</taxon>
        <taxon>Pseudomonas</taxon>
    </lineage>
</organism>
<dbReference type="RefSeq" id="WP_338476655.1">
    <property type="nucleotide sequence ID" value="NZ_CP129946.1"/>
</dbReference>
<protein>
    <submittedName>
        <fullName evidence="5">M91 family zinc metallopeptidase</fullName>
    </submittedName>
</protein>
<dbReference type="InterPro" id="IPR011049">
    <property type="entry name" value="Serralysin-like_metalloprot_C"/>
</dbReference>
<accession>A0ABZ2DLI0</accession>
<proteinExistence type="predicted"/>
<dbReference type="Proteomes" id="UP001347174">
    <property type="component" value="Chromosome"/>
</dbReference>
<gene>
    <name evidence="5" type="ORF">QYQ93_07805</name>
</gene>
<feature type="region of interest" description="Disordered" evidence="4">
    <location>
        <begin position="461"/>
        <end position="504"/>
    </location>
</feature>